<dbReference type="AlphaFoldDB" id="A0A433MXK2"/>
<organism evidence="3 4">
    <name type="scientific">Chlorogloeopsis fritschii PCC 6912</name>
    <dbReference type="NCBI Taxonomy" id="211165"/>
    <lineage>
        <taxon>Bacteria</taxon>
        <taxon>Bacillati</taxon>
        <taxon>Cyanobacteriota</taxon>
        <taxon>Cyanophyceae</taxon>
        <taxon>Nostocales</taxon>
        <taxon>Chlorogloeopsidaceae</taxon>
        <taxon>Chlorogloeopsis</taxon>
    </lineage>
</organism>
<keyword evidence="4" id="KW-1185">Reference proteome</keyword>
<feature type="domain" description="UspA" evidence="2">
    <location>
        <begin position="1"/>
        <end position="157"/>
    </location>
</feature>
<evidence type="ECO:0000313" key="4">
    <source>
        <dbReference type="Proteomes" id="UP000268857"/>
    </source>
</evidence>
<dbReference type="Proteomes" id="UP000268857">
    <property type="component" value="Unassembled WGS sequence"/>
</dbReference>
<dbReference type="InterPro" id="IPR006016">
    <property type="entry name" value="UspA"/>
</dbReference>
<reference evidence="3 4" key="1">
    <citation type="journal article" date="2019" name="Genome Biol. Evol.">
        <title>Day and night: Metabolic profiles and evolutionary relationships of six axenic non-marine cyanobacteria.</title>
        <authorList>
            <person name="Will S.E."/>
            <person name="Henke P."/>
            <person name="Boedeker C."/>
            <person name="Huang S."/>
            <person name="Brinkmann H."/>
            <person name="Rohde M."/>
            <person name="Jarek M."/>
            <person name="Friedl T."/>
            <person name="Seufert S."/>
            <person name="Schumacher M."/>
            <person name="Overmann J."/>
            <person name="Neumann-Schaal M."/>
            <person name="Petersen J."/>
        </authorList>
    </citation>
    <scope>NUCLEOTIDE SEQUENCE [LARGE SCALE GENOMIC DNA]</scope>
    <source>
        <strain evidence="3 4">PCC 6912</strain>
    </source>
</reference>
<dbReference type="SUPFAM" id="SSF52402">
    <property type="entry name" value="Adenine nucleotide alpha hydrolases-like"/>
    <property type="match status" value="1"/>
</dbReference>
<dbReference type="OrthoDB" id="516822at2"/>
<comment type="similarity">
    <text evidence="1">Belongs to the universal stress protein A family.</text>
</comment>
<dbReference type="InterPro" id="IPR014729">
    <property type="entry name" value="Rossmann-like_a/b/a_fold"/>
</dbReference>
<dbReference type="InterPro" id="IPR006015">
    <property type="entry name" value="Universal_stress_UspA"/>
</dbReference>
<proteinExistence type="inferred from homology"/>
<dbReference type="CDD" id="cd00293">
    <property type="entry name" value="USP-like"/>
    <property type="match status" value="1"/>
</dbReference>
<sequence length="178" mass="19381">MFKKILVALDRSEMGKQVFAQGLALAKMSGASLMLLHVLSVEEEGIPYVPIASSFDYYSGMTEQAFEFQQQQWEKWKNQGIEMLQHFSAQANTAGVNTEFTQKLGSPGRVICDLASSWGADLIVIGRRGHSGMAELFLGSVSNYVLHHTPCSVHVVHLAVSAKEAKAVEETTSASTSS</sequence>
<gene>
    <name evidence="3" type="ORF">PCC6912_60380</name>
</gene>
<dbReference type="Pfam" id="PF00582">
    <property type="entry name" value="Usp"/>
    <property type="match status" value="1"/>
</dbReference>
<dbReference type="PRINTS" id="PR01438">
    <property type="entry name" value="UNVRSLSTRESS"/>
</dbReference>
<evidence type="ECO:0000256" key="1">
    <source>
        <dbReference type="ARBA" id="ARBA00008791"/>
    </source>
</evidence>
<name>A0A433MXK2_CHLFR</name>
<evidence type="ECO:0000313" key="3">
    <source>
        <dbReference type="EMBL" id="RUR72896.1"/>
    </source>
</evidence>
<dbReference type="EMBL" id="RSCJ01000041">
    <property type="protein sequence ID" value="RUR72896.1"/>
    <property type="molecule type" value="Genomic_DNA"/>
</dbReference>
<dbReference type="RefSeq" id="WP_016874937.1">
    <property type="nucleotide sequence ID" value="NZ_AJLN01000109.1"/>
</dbReference>
<dbReference type="PANTHER" id="PTHR46268:SF8">
    <property type="entry name" value="UNIVERSAL STRESS PROTEIN SLL1388"/>
    <property type="match status" value="1"/>
</dbReference>
<dbReference type="Gene3D" id="3.40.50.620">
    <property type="entry name" value="HUPs"/>
    <property type="match status" value="1"/>
</dbReference>
<protein>
    <recommendedName>
        <fullName evidence="2">UspA domain-containing protein</fullName>
    </recommendedName>
</protein>
<dbReference type="PANTHER" id="PTHR46268">
    <property type="entry name" value="STRESS RESPONSE PROTEIN NHAX"/>
    <property type="match status" value="1"/>
</dbReference>
<dbReference type="STRING" id="211165.GCA_000317285_04505"/>
<accession>A0A433MXK2</accession>
<evidence type="ECO:0000259" key="2">
    <source>
        <dbReference type="Pfam" id="PF00582"/>
    </source>
</evidence>
<comment type="caution">
    <text evidence="3">The sequence shown here is derived from an EMBL/GenBank/DDBJ whole genome shotgun (WGS) entry which is preliminary data.</text>
</comment>